<feature type="repeat" description="WD" evidence="3">
    <location>
        <begin position="10"/>
        <end position="44"/>
    </location>
</feature>
<dbReference type="PRINTS" id="PR00320">
    <property type="entry name" value="GPROTEINBRPT"/>
</dbReference>
<dbReference type="SUPFAM" id="SSF69322">
    <property type="entry name" value="Tricorn protease domain 2"/>
    <property type="match status" value="1"/>
</dbReference>
<evidence type="ECO:0000256" key="3">
    <source>
        <dbReference type="PROSITE-ProRule" id="PRU00221"/>
    </source>
</evidence>
<dbReference type="PROSITE" id="PS00678">
    <property type="entry name" value="WD_REPEATS_1"/>
    <property type="match status" value="1"/>
</dbReference>
<accession>A0ABW1LYV0</accession>
<dbReference type="SUPFAM" id="SSF50978">
    <property type="entry name" value="WD40 repeat-like"/>
    <property type="match status" value="1"/>
</dbReference>
<dbReference type="SMART" id="SM00320">
    <property type="entry name" value="WD40"/>
    <property type="match status" value="10"/>
</dbReference>
<dbReference type="Gene3D" id="2.130.10.10">
    <property type="entry name" value="YVTN repeat-like/Quinoprotein amine dehydrogenase"/>
    <property type="match status" value="4"/>
</dbReference>
<dbReference type="PROSITE" id="PS50082">
    <property type="entry name" value="WD_REPEATS_2"/>
    <property type="match status" value="3"/>
</dbReference>
<feature type="repeat" description="WD" evidence="3">
    <location>
        <begin position="54"/>
        <end position="96"/>
    </location>
</feature>
<feature type="repeat" description="WD" evidence="3">
    <location>
        <begin position="103"/>
        <end position="144"/>
    </location>
</feature>
<comment type="caution">
    <text evidence="4">The sequence shown here is derived from an EMBL/GenBank/DDBJ whole genome shotgun (WGS) entry which is preliminary data.</text>
</comment>
<dbReference type="InterPro" id="IPR015943">
    <property type="entry name" value="WD40/YVTN_repeat-like_dom_sf"/>
</dbReference>
<gene>
    <name evidence="4" type="ORF">ACFP50_14420</name>
</gene>
<dbReference type="InterPro" id="IPR036322">
    <property type="entry name" value="WD40_repeat_dom_sf"/>
</dbReference>
<dbReference type="EMBL" id="JBHSPT010000032">
    <property type="protein sequence ID" value="MFC6056619.1"/>
    <property type="molecule type" value="Genomic_DNA"/>
</dbReference>
<keyword evidence="1 3" id="KW-0853">WD repeat</keyword>
<keyword evidence="5" id="KW-1185">Reference proteome</keyword>
<reference evidence="5" key="1">
    <citation type="journal article" date="2019" name="Int. J. Syst. Evol. Microbiol.">
        <title>The Global Catalogue of Microorganisms (GCM) 10K type strain sequencing project: providing services to taxonomists for standard genome sequencing and annotation.</title>
        <authorList>
            <consortium name="The Broad Institute Genomics Platform"/>
            <consortium name="The Broad Institute Genome Sequencing Center for Infectious Disease"/>
            <person name="Wu L."/>
            <person name="Ma J."/>
        </authorList>
    </citation>
    <scope>NUCLEOTIDE SEQUENCE [LARGE SCALE GENOMIC DNA]</scope>
    <source>
        <strain evidence="5">JCM 12763</strain>
    </source>
</reference>
<evidence type="ECO:0000313" key="4">
    <source>
        <dbReference type="EMBL" id="MFC6056619.1"/>
    </source>
</evidence>
<dbReference type="PROSITE" id="PS50294">
    <property type="entry name" value="WD_REPEATS_REGION"/>
    <property type="match status" value="3"/>
</dbReference>
<name>A0ABW1LYV0_9ACTN</name>
<dbReference type="RefSeq" id="WP_386396986.1">
    <property type="nucleotide sequence ID" value="NZ_JBHSPT010000032.1"/>
</dbReference>
<dbReference type="InterPro" id="IPR018391">
    <property type="entry name" value="PQQ_b-propeller_rpt"/>
</dbReference>
<dbReference type="Proteomes" id="UP001596242">
    <property type="component" value="Unassembled WGS sequence"/>
</dbReference>
<dbReference type="PANTHER" id="PTHR19848:SF8">
    <property type="entry name" value="F-BOX AND WD REPEAT DOMAIN CONTAINING 7"/>
    <property type="match status" value="1"/>
</dbReference>
<dbReference type="InterPro" id="IPR019775">
    <property type="entry name" value="WD40_repeat_CS"/>
</dbReference>
<evidence type="ECO:0000256" key="2">
    <source>
        <dbReference type="ARBA" id="ARBA00022737"/>
    </source>
</evidence>
<dbReference type="PANTHER" id="PTHR19848">
    <property type="entry name" value="WD40 REPEAT PROTEIN"/>
    <property type="match status" value="1"/>
</dbReference>
<dbReference type="InterPro" id="IPR001680">
    <property type="entry name" value="WD40_rpt"/>
</dbReference>
<keyword evidence="2" id="KW-0677">Repeat</keyword>
<proteinExistence type="predicted"/>
<evidence type="ECO:0000313" key="5">
    <source>
        <dbReference type="Proteomes" id="UP001596242"/>
    </source>
</evidence>
<dbReference type="Pfam" id="PF00400">
    <property type="entry name" value="WD40"/>
    <property type="match status" value="3"/>
</dbReference>
<organism evidence="4 5">
    <name type="scientific">Streptomyces pratens</name>
    <dbReference type="NCBI Taxonomy" id="887456"/>
    <lineage>
        <taxon>Bacteria</taxon>
        <taxon>Bacillati</taxon>
        <taxon>Actinomycetota</taxon>
        <taxon>Actinomycetes</taxon>
        <taxon>Kitasatosporales</taxon>
        <taxon>Streptomycetaceae</taxon>
        <taxon>Streptomyces</taxon>
    </lineage>
</organism>
<protein>
    <submittedName>
        <fullName evidence="4">WD40 repeat domain-containing protein</fullName>
    </submittedName>
</protein>
<dbReference type="SMART" id="SM00564">
    <property type="entry name" value="PQQ"/>
    <property type="match status" value="4"/>
</dbReference>
<evidence type="ECO:0000256" key="1">
    <source>
        <dbReference type="ARBA" id="ARBA00022574"/>
    </source>
</evidence>
<dbReference type="InterPro" id="IPR020472">
    <property type="entry name" value="WD40_PAC1"/>
</dbReference>
<sequence>MRTIDLRPGPAGHAAPVTDVAFRPDGSQLATCSYDGTVLLWDVSRPTRPKPLTRLHHRRLVNAVQWNPVRTDLLATASADKTVAVWRIPEHPDTRRPTLLTVLARHTDDINAVAWMPDGHRLICVSEDGRATLWDTRTGAFAGEVGSHAAHCMMVSVSRDGLVATVGEDGMVAVCDPDRPGSTVERHCAASVEGCAWSHSGTTLAITRDDGVVELLTPRLAVRRTVTVAQTAARAVAWAEDDASFVVGAYDGCLHVFDADGRRLHRVHDARMWPRSVAVARGRVAVGSFWNGPHLVDLATATPLAEPSAPNHGPNAMAVLGGELLVGCDSGTVIAFDPDADGAAPSVRLLPVSDSPVLSLAADGEAFYTGTYAGHVHRCNADGELIAVTESLGAPVPSLCRVADLLVAGTYNGALIGLDPSSLAEADRGEPHAGSVKSLVPFGDGFASAATDRTTAVGGLHGRATLWEHGNLVNSVATLGGRVVASASRDHTVKVGLLERSPAGEAWKVVRRRTLLGPDESVKCVALLGDPDSPVVLAGSYDFGLHRWKVDWDDDNGLRSGRLVDEFRQGVSCMSRLDERRVAVAGWDGQILIVGLDADGEVHVRRRFDLDTLARQARQSLWAVAS</sequence>